<keyword evidence="1" id="KW-0106">Calcium</keyword>
<evidence type="ECO:0000259" key="3">
    <source>
        <dbReference type="PROSITE" id="PS50222"/>
    </source>
</evidence>
<comment type="caution">
    <text evidence="4">The sequence shown here is derived from an EMBL/GenBank/DDBJ whole genome shotgun (WGS) entry which is preliminary data.</text>
</comment>
<feature type="domain" description="EF-hand" evidence="3">
    <location>
        <begin position="6"/>
        <end position="41"/>
    </location>
</feature>
<dbReference type="Gene3D" id="1.10.238.10">
    <property type="entry name" value="EF-hand"/>
    <property type="match status" value="2"/>
</dbReference>
<feature type="region of interest" description="Disordered" evidence="2">
    <location>
        <begin position="169"/>
        <end position="193"/>
    </location>
</feature>
<dbReference type="SMART" id="SM00054">
    <property type="entry name" value="EFh"/>
    <property type="match status" value="2"/>
</dbReference>
<evidence type="ECO:0000256" key="1">
    <source>
        <dbReference type="ARBA" id="ARBA00022837"/>
    </source>
</evidence>
<organism evidence="4 5">
    <name type="scientific">Tritrichomonas musculus</name>
    <dbReference type="NCBI Taxonomy" id="1915356"/>
    <lineage>
        <taxon>Eukaryota</taxon>
        <taxon>Metamonada</taxon>
        <taxon>Parabasalia</taxon>
        <taxon>Tritrichomonadida</taxon>
        <taxon>Tritrichomonadidae</taxon>
        <taxon>Tritrichomonas</taxon>
    </lineage>
</organism>
<dbReference type="InterPro" id="IPR011992">
    <property type="entry name" value="EF-hand-dom_pair"/>
</dbReference>
<evidence type="ECO:0000313" key="5">
    <source>
        <dbReference type="Proteomes" id="UP001470230"/>
    </source>
</evidence>
<evidence type="ECO:0000256" key="2">
    <source>
        <dbReference type="SAM" id="MobiDB-lite"/>
    </source>
</evidence>
<dbReference type="PROSITE" id="PS00018">
    <property type="entry name" value="EF_HAND_1"/>
    <property type="match status" value="1"/>
</dbReference>
<accession>A0ABR2L9V1</accession>
<protein>
    <submittedName>
        <fullName evidence="4">Rhomboid- protein 3</fullName>
    </submittedName>
</protein>
<reference evidence="4 5" key="1">
    <citation type="submission" date="2024-04" db="EMBL/GenBank/DDBJ databases">
        <title>Tritrichomonas musculus Genome.</title>
        <authorList>
            <person name="Alves-Ferreira E."/>
            <person name="Grigg M."/>
            <person name="Lorenzi H."/>
            <person name="Galac M."/>
        </authorList>
    </citation>
    <scope>NUCLEOTIDE SEQUENCE [LARGE SCALE GENOMIC DNA]</scope>
    <source>
        <strain evidence="4 5">EAF2021</strain>
    </source>
</reference>
<gene>
    <name evidence="4" type="ORF">M9Y10_002320</name>
</gene>
<feature type="domain" description="EF-hand" evidence="3">
    <location>
        <begin position="87"/>
        <end position="122"/>
    </location>
</feature>
<dbReference type="InterPro" id="IPR002048">
    <property type="entry name" value="EF_hand_dom"/>
</dbReference>
<dbReference type="Proteomes" id="UP001470230">
    <property type="component" value="Unassembled WGS sequence"/>
</dbReference>
<dbReference type="Pfam" id="PF13202">
    <property type="entry name" value="EF-hand_5"/>
    <property type="match status" value="1"/>
</dbReference>
<sequence length="218" mass="25325">MNICDNQISLLSIFFNKFDQDNDGFLSESGLRFLLSELEIDENFAPLMLRLFSCSNHLNKSKINDCQREVITFDNFLSFFTIMLSGDMKQFLNLIFSAIDNDKNGKIGVEELIEFSTLIGDSLTEQEAKKILRECSKQNKLNKVMNNKINNNHFQNVEIVQEQELTQDGTHRSCSSSTLREDANDKLKRSKSNRNFQNETKNFVLNDIDFEQLWKCYS</sequence>
<feature type="compositionally biased region" description="Polar residues" evidence="2">
    <location>
        <begin position="169"/>
        <end position="178"/>
    </location>
</feature>
<dbReference type="Pfam" id="PF13833">
    <property type="entry name" value="EF-hand_8"/>
    <property type="match status" value="1"/>
</dbReference>
<dbReference type="PROSITE" id="PS50222">
    <property type="entry name" value="EF_HAND_2"/>
    <property type="match status" value="2"/>
</dbReference>
<evidence type="ECO:0000313" key="4">
    <source>
        <dbReference type="EMBL" id="KAK8899997.1"/>
    </source>
</evidence>
<name>A0ABR2L9V1_9EUKA</name>
<dbReference type="EMBL" id="JAPFFF010000001">
    <property type="protein sequence ID" value="KAK8899997.1"/>
    <property type="molecule type" value="Genomic_DNA"/>
</dbReference>
<dbReference type="SUPFAM" id="SSF47473">
    <property type="entry name" value="EF-hand"/>
    <property type="match status" value="1"/>
</dbReference>
<keyword evidence="5" id="KW-1185">Reference proteome</keyword>
<proteinExistence type="predicted"/>
<dbReference type="InterPro" id="IPR018247">
    <property type="entry name" value="EF_Hand_1_Ca_BS"/>
</dbReference>